<dbReference type="InterPro" id="IPR003196">
    <property type="entry name" value="TFIIF_beta"/>
</dbReference>
<dbReference type="SUPFAM" id="SSF50916">
    <property type="entry name" value="Rap30/74 interaction domains"/>
    <property type="match status" value="1"/>
</dbReference>
<sequence length="301" mass="33834">MEEASGKAATTTNSGQKHNNGNNNSNRTGVVIGGFLETAKSERSVWLMKCPSLVSRSLRSPFPDDPSRPVAKVVVSVDPLNSNDDESSTEFTMELAATESGDAPKSYTLDMSKDFVPMSVFAESPQGLSGSGKLFVDEFPYLKLSGKVFVEGKILNKFDVKPHTESLENYGKLCRERTKKCMTRNRQIQVIDNDKGTHMRPMPGMMTTSFTVHEKKKPPAKASETKRTRRDRGEMEDIMFKLFERQPNWTLRQLIQETDQPELFLKDILKELCVYNNKGSNQGSYELKPEYKKSSDPDPAT</sequence>
<dbReference type="InterPro" id="IPR011039">
    <property type="entry name" value="TFIIF_interaction"/>
</dbReference>
<proteinExistence type="inferred from homology"/>
<gene>
    <name evidence="9" type="ORF">LITE_LOCUS15272</name>
</gene>
<keyword evidence="5" id="KW-0804">Transcription</keyword>
<dbReference type="InterPro" id="IPR036388">
    <property type="entry name" value="WH-like_DNA-bd_sf"/>
</dbReference>
<feature type="compositionally biased region" description="Basic and acidic residues" evidence="7">
    <location>
        <begin position="287"/>
        <end position="301"/>
    </location>
</feature>
<organism evidence="9 10">
    <name type="scientific">Linum tenue</name>
    <dbReference type="NCBI Taxonomy" id="586396"/>
    <lineage>
        <taxon>Eukaryota</taxon>
        <taxon>Viridiplantae</taxon>
        <taxon>Streptophyta</taxon>
        <taxon>Embryophyta</taxon>
        <taxon>Tracheophyta</taxon>
        <taxon>Spermatophyta</taxon>
        <taxon>Magnoliopsida</taxon>
        <taxon>eudicotyledons</taxon>
        <taxon>Gunneridae</taxon>
        <taxon>Pentapetalae</taxon>
        <taxon>rosids</taxon>
        <taxon>fabids</taxon>
        <taxon>Malpighiales</taxon>
        <taxon>Linaceae</taxon>
        <taxon>Linum</taxon>
    </lineage>
</organism>
<evidence type="ECO:0000313" key="9">
    <source>
        <dbReference type="EMBL" id="CAI0411682.1"/>
    </source>
</evidence>
<evidence type="ECO:0000256" key="2">
    <source>
        <dbReference type="ARBA" id="ARBA00009543"/>
    </source>
</evidence>
<dbReference type="CDD" id="cd07980">
    <property type="entry name" value="TFIIF_beta"/>
    <property type="match status" value="1"/>
</dbReference>
<dbReference type="Gene3D" id="1.10.10.10">
    <property type="entry name" value="Winged helix-like DNA-binding domain superfamily/Winged helix DNA-binding domain"/>
    <property type="match status" value="1"/>
</dbReference>
<name>A0AAV0JNZ7_9ROSI</name>
<feature type="region of interest" description="Disordered" evidence="7">
    <location>
        <begin position="1"/>
        <end position="28"/>
    </location>
</feature>
<feature type="domain" description="TFIIF beta subunit HTH" evidence="8">
    <location>
        <begin position="229"/>
        <end position="292"/>
    </location>
</feature>
<dbReference type="SUPFAM" id="SSF46785">
    <property type="entry name" value="Winged helix' DNA-binding domain"/>
    <property type="match status" value="1"/>
</dbReference>
<dbReference type="PANTHER" id="PTHR10445:SF2">
    <property type="entry name" value="TRANSCRIPTION INITIATION FACTOR IIF, BETA SUBUNIT"/>
    <property type="match status" value="1"/>
</dbReference>
<feature type="compositionally biased region" description="Basic and acidic residues" evidence="7">
    <location>
        <begin position="223"/>
        <end position="233"/>
    </location>
</feature>
<dbReference type="FunFam" id="1.10.10.10:FF:000035">
    <property type="entry name" value="General transcription factor IIF subunit 2"/>
    <property type="match status" value="1"/>
</dbReference>
<keyword evidence="6" id="KW-0539">Nucleus</keyword>
<dbReference type="EMBL" id="CAMGYJ010000005">
    <property type="protein sequence ID" value="CAI0411682.1"/>
    <property type="molecule type" value="Genomic_DNA"/>
</dbReference>
<keyword evidence="4" id="KW-0238">DNA-binding</keyword>
<evidence type="ECO:0000256" key="7">
    <source>
        <dbReference type="SAM" id="MobiDB-lite"/>
    </source>
</evidence>
<dbReference type="InterPro" id="IPR040450">
    <property type="entry name" value="TFIIF_beta_HTH"/>
</dbReference>
<protein>
    <recommendedName>
        <fullName evidence="8">TFIIF beta subunit HTH domain-containing protein</fullName>
    </recommendedName>
</protein>
<evidence type="ECO:0000256" key="6">
    <source>
        <dbReference type="ARBA" id="ARBA00023242"/>
    </source>
</evidence>
<feature type="compositionally biased region" description="Low complexity" evidence="7">
    <location>
        <begin position="13"/>
        <end position="26"/>
    </location>
</feature>
<keyword evidence="10" id="KW-1185">Reference proteome</keyword>
<feature type="region of interest" description="Disordered" evidence="7">
    <location>
        <begin position="279"/>
        <end position="301"/>
    </location>
</feature>
<evidence type="ECO:0000256" key="1">
    <source>
        <dbReference type="ARBA" id="ARBA00004123"/>
    </source>
</evidence>
<dbReference type="PANTHER" id="PTHR10445">
    <property type="entry name" value="GENERAL TRANSCRIPTION FACTOR IIF SUBUNIT 2"/>
    <property type="match status" value="1"/>
</dbReference>
<dbReference type="Pfam" id="PF02270">
    <property type="entry name" value="TFIIF_beta"/>
    <property type="match status" value="1"/>
</dbReference>
<evidence type="ECO:0000256" key="4">
    <source>
        <dbReference type="ARBA" id="ARBA00023125"/>
    </source>
</evidence>
<feature type="region of interest" description="Disordered" evidence="7">
    <location>
        <begin position="212"/>
        <end position="233"/>
    </location>
</feature>
<dbReference type="GO" id="GO:0006367">
    <property type="term" value="P:transcription initiation at RNA polymerase II promoter"/>
    <property type="evidence" value="ECO:0007669"/>
    <property type="project" value="InterPro"/>
</dbReference>
<keyword evidence="3" id="KW-0805">Transcription regulation</keyword>
<accession>A0AAV0JNZ7</accession>
<dbReference type="GO" id="GO:0005674">
    <property type="term" value="C:transcription factor TFIIF complex"/>
    <property type="evidence" value="ECO:0007669"/>
    <property type="project" value="InterPro"/>
</dbReference>
<evidence type="ECO:0000313" key="10">
    <source>
        <dbReference type="Proteomes" id="UP001154282"/>
    </source>
</evidence>
<dbReference type="Proteomes" id="UP001154282">
    <property type="component" value="Unassembled WGS sequence"/>
</dbReference>
<evidence type="ECO:0000256" key="5">
    <source>
        <dbReference type="ARBA" id="ARBA00023163"/>
    </source>
</evidence>
<evidence type="ECO:0000256" key="3">
    <source>
        <dbReference type="ARBA" id="ARBA00023015"/>
    </source>
</evidence>
<comment type="subcellular location">
    <subcellularLocation>
        <location evidence="1">Nucleus</location>
    </subcellularLocation>
</comment>
<dbReference type="AlphaFoldDB" id="A0AAV0JNZ7"/>
<dbReference type="InterPro" id="IPR036390">
    <property type="entry name" value="WH_DNA-bd_sf"/>
</dbReference>
<comment type="similarity">
    <text evidence="2">Belongs to the TFIIF beta subunit family.</text>
</comment>
<comment type="caution">
    <text evidence="9">The sequence shown here is derived from an EMBL/GenBank/DDBJ whole genome shotgun (WGS) entry which is preliminary data.</text>
</comment>
<reference evidence="9" key="1">
    <citation type="submission" date="2022-08" db="EMBL/GenBank/DDBJ databases">
        <authorList>
            <person name="Gutierrez-Valencia J."/>
        </authorList>
    </citation>
    <scope>NUCLEOTIDE SEQUENCE</scope>
</reference>
<evidence type="ECO:0000259" key="8">
    <source>
        <dbReference type="Pfam" id="PF02270"/>
    </source>
</evidence>
<dbReference type="GO" id="GO:0003677">
    <property type="term" value="F:DNA binding"/>
    <property type="evidence" value="ECO:0007669"/>
    <property type="project" value="UniProtKB-KW"/>
</dbReference>